<dbReference type="Proteomes" id="UP000886742">
    <property type="component" value="Unassembled WGS sequence"/>
</dbReference>
<sequence>MILVDNLYFGRLMRRARATARLKRTDAAKMMRITKEKLHRYETGKELIPEFVIERLFYNGWSMLAARSIPYRKNPIFDERD</sequence>
<dbReference type="Pfam" id="PF13560">
    <property type="entry name" value="HTH_31"/>
    <property type="match status" value="1"/>
</dbReference>
<dbReference type="SUPFAM" id="SSF47413">
    <property type="entry name" value="lambda repressor-like DNA-binding domains"/>
    <property type="match status" value="1"/>
</dbReference>
<dbReference type="AlphaFoldDB" id="A0A9D1FGH4"/>
<accession>A0A9D1FGH4</accession>
<name>A0A9D1FGH4_9PROT</name>
<dbReference type="InterPro" id="IPR001387">
    <property type="entry name" value="Cro/C1-type_HTH"/>
</dbReference>
<reference evidence="1" key="2">
    <citation type="journal article" date="2021" name="PeerJ">
        <title>Extensive microbial diversity within the chicken gut microbiome revealed by metagenomics and culture.</title>
        <authorList>
            <person name="Gilroy R."/>
            <person name="Ravi A."/>
            <person name="Getino M."/>
            <person name="Pursley I."/>
            <person name="Horton D.L."/>
            <person name="Alikhan N.F."/>
            <person name="Baker D."/>
            <person name="Gharbi K."/>
            <person name="Hall N."/>
            <person name="Watson M."/>
            <person name="Adriaenssens E.M."/>
            <person name="Foster-Nyarko E."/>
            <person name="Jarju S."/>
            <person name="Secka A."/>
            <person name="Antonio M."/>
            <person name="Oren A."/>
            <person name="Chaudhuri R.R."/>
            <person name="La Ragione R."/>
            <person name="Hildebrand F."/>
            <person name="Pallen M.J."/>
        </authorList>
    </citation>
    <scope>NUCLEOTIDE SEQUENCE</scope>
    <source>
        <strain evidence="1">ChiGjej3B3-5194</strain>
    </source>
</reference>
<organism evidence="1 2">
    <name type="scientific">Candidatus Enterousia intestinigallinarum</name>
    <dbReference type="NCBI Taxonomy" id="2840790"/>
    <lineage>
        <taxon>Bacteria</taxon>
        <taxon>Pseudomonadati</taxon>
        <taxon>Pseudomonadota</taxon>
        <taxon>Alphaproteobacteria</taxon>
        <taxon>Candidatus Enterousia</taxon>
    </lineage>
</organism>
<dbReference type="EMBL" id="DVJI01000006">
    <property type="protein sequence ID" value="HIS70563.1"/>
    <property type="molecule type" value="Genomic_DNA"/>
</dbReference>
<evidence type="ECO:0000313" key="1">
    <source>
        <dbReference type="EMBL" id="HIS70563.1"/>
    </source>
</evidence>
<dbReference type="GO" id="GO:0003677">
    <property type="term" value="F:DNA binding"/>
    <property type="evidence" value="ECO:0007669"/>
    <property type="project" value="InterPro"/>
</dbReference>
<gene>
    <name evidence="1" type="ORF">IAD02_01050</name>
</gene>
<reference evidence="1" key="1">
    <citation type="submission" date="2020-10" db="EMBL/GenBank/DDBJ databases">
        <authorList>
            <person name="Gilroy R."/>
        </authorList>
    </citation>
    <scope>NUCLEOTIDE SEQUENCE</scope>
    <source>
        <strain evidence="1">ChiGjej3B3-5194</strain>
    </source>
</reference>
<protein>
    <submittedName>
        <fullName evidence="1">Helix-turn-helix domain-containing protein</fullName>
    </submittedName>
</protein>
<comment type="caution">
    <text evidence="1">The sequence shown here is derived from an EMBL/GenBank/DDBJ whole genome shotgun (WGS) entry which is preliminary data.</text>
</comment>
<dbReference type="CDD" id="cd00093">
    <property type="entry name" value="HTH_XRE"/>
    <property type="match status" value="1"/>
</dbReference>
<dbReference type="InterPro" id="IPR010982">
    <property type="entry name" value="Lambda_DNA-bd_dom_sf"/>
</dbReference>
<evidence type="ECO:0000313" key="2">
    <source>
        <dbReference type="Proteomes" id="UP000886742"/>
    </source>
</evidence>
<proteinExistence type="predicted"/>